<dbReference type="Proteomes" id="UP000321425">
    <property type="component" value="Unassembled WGS sequence"/>
</dbReference>
<dbReference type="InterPro" id="IPR011053">
    <property type="entry name" value="Single_hybrid_motif"/>
</dbReference>
<protein>
    <submittedName>
        <fullName evidence="8">HlyD family secretion protein</fullName>
    </submittedName>
</protein>
<dbReference type="Pfam" id="PF25984">
    <property type="entry name" value="BSH_YknX"/>
    <property type="match status" value="1"/>
</dbReference>
<feature type="domain" description="YknX-like barrel-sandwich hybrid" evidence="4">
    <location>
        <begin position="66"/>
        <end position="126"/>
    </location>
</feature>
<dbReference type="PANTHER" id="PTHR32347:SF14">
    <property type="entry name" value="EFFLUX SYSTEM COMPONENT YKNX-RELATED"/>
    <property type="match status" value="1"/>
</dbReference>
<evidence type="ECO:0000256" key="3">
    <source>
        <dbReference type="SAM" id="Phobius"/>
    </source>
</evidence>
<dbReference type="EMBL" id="BJUX01000002">
    <property type="protein sequence ID" value="GEK88366.1"/>
    <property type="molecule type" value="Genomic_DNA"/>
</dbReference>
<comment type="subcellular location">
    <subcellularLocation>
        <location evidence="1">Cell envelope</location>
    </subcellularLocation>
</comment>
<evidence type="ECO:0000313" key="9">
    <source>
        <dbReference type="Proteomes" id="UP000198548"/>
    </source>
</evidence>
<feature type="domain" description="YknX-like beta-barrel" evidence="6">
    <location>
        <begin position="133"/>
        <end position="208"/>
    </location>
</feature>
<name>A0A1H7S4B9_9LACT</name>
<dbReference type="InterPro" id="IPR058636">
    <property type="entry name" value="Beta-barrel_YknX"/>
</dbReference>
<keyword evidence="3" id="KW-0472">Membrane</keyword>
<dbReference type="EMBL" id="FOBL01000006">
    <property type="protein sequence ID" value="SEL66357.1"/>
    <property type="molecule type" value="Genomic_DNA"/>
</dbReference>
<dbReference type="InterPro" id="IPR050465">
    <property type="entry name" value="UPF0194_transport"/>
</dbReference>
<dbReference type="RefSeq" id="WP_091487214.1">
    <property type="nucleotide sequence ID" value="NZ_BJUX01000002.1"/>
</dbReference>
<organism evidence="8 9">
    <name type="scientific">Alkalibacterium putridalgicola</name>
    <dbReference type="NCBI Taxonomy" id="426703"/>
    <lineage>
        <taxon>Bacteria</taxon>
        <taxon>Bacillati</taxon>
        <taxon>Bacillota</taxon>
        <taxon>Bacilli</taxon>
        <taxon>Lactobacillales</taxon>
        <taxon>Carnobacteriaceae</taxon>
        <taxon>Alkalibacterium</taxon>
    </lineage>
</organism>
<keyword evidence="3" id="KW-1133">Transmembrane helix</keyword>
<evidence type="ECO:0000259" key="4">
    <source>
        <dbReference type="Pfam" id="PF25984"/>
    </source>
</evidence>
<dbReference type="Gene3D" id="2.40.420.20">
    <property type="match status" value="1"/>
</dbReference>
<evidence type="ECO:0000256" key="2">
    <source>
        <dbReference type="ARBA" id="ARBA00023054"/>
    </source>
</evidence>
<evidence type="ECO:0000313" key="10">
    <source>
        <dbReference type="Proteomes" id="UP000321425"/>
    </source>
</evidence>
<dbReference type="InterPro" id="IPR058637">
    <property type="entry name" value="YknX-like_C"/>
</dbReference>
<feature type="transmembrane region" description="Helical" evidence="3">
    <location>
        <begin position="7"/>
        <end position="24"/>
    </location>
</feature>
<gene>
    <name evidence="7" type="ORF">APU01nite_04050</name>
    <name evidence="8" type="ORF">SAMN04488100_10678</name>
</gene>
<proteinExistence type="predicted"/>
<feature type="domain" description="YknX-like C-terminal permuted SH3-like" evidence="5">
    <location>
        <begin position="216"/>
        <end position="284"/>
    </location>
</feature>
<dbReference type="Pfam" id="PF25989">
    <property type="entry name" value="YknX_C"/>
    <property type="match status" value="1"/>
</dbReference>
<reference evidence="8 9" key="1">
    <citation type="submission" date="2016-10" db="EMBL/GenBank/DDBJ databases">
        <authorList>
            <person name="de Groot N.N."/>
        </authorList>
    </citation>
    <scope>NUCLEOTIDE SEQUENCE [LARGE SCALE GENOMIC DNA]</scope>
    <source>
        <strain evidence="8 9">DSM 19182</strain>
    </source>
</reference>
<evidence type="ECO:0000256" key="1">
    <source>
        <dbReference type="ARBA" id="ARBA00004196"/>
    </source>
</evidence>
<dbReference type="OrthoDB" id="2291050at2"/>
<dbReference type="Gene3D" id="2.40.50.100">
    <property type="match status" value="1"/>
</dbReference>
<keyword evidence="2" id="KW-0175">Coiled coil</keyword>
<evidence type="ECO:0000259" key="6">
    <source>
        <dbReference type="Pfam" id="PF25990"/>
    </source>
</evidence>
<dbReference type="PANTHER" id="PTHR32347">
    <property type="entry name" value="EFFLUX SYSTEM COMPONENT YKNX-RELATED"/>
    <property type="match status" value="1"/>
</dbReference>
<dbReference type="Proteomes" id="UP000198548">
    <property type="component" value="Unassembled WGS sequence"/>
</dbReference>
<dbReference type="GO" id="GO:0030313">
    <property type="term" value="C:cell envelope"/>
    <property type="evidence" value="ECO:0007669"/>
    <property type="project" value="UniProtKB-SubCell"/>
</dbReference>
<dbReference type="STRING" id="426703.SAMN04488100_10678"/>
<sequence length="287" mass="30653">MRGKKWIGLIVFLAFVGFVGYSIYSSQQEDDIATVRTAEVMEQDITETIVTSGTIEPSETQEIIGQGLVTELNVAVGDTVEEGDTLVTYMDGTAFEADFDGTVTQVNVSEDAADTSAQQGRPSLVIANLNDLNVALQLSRSDASEVAVDQEVILTYNDDEFGGTVSEIDSVATQQQTQTGATSQLGARVTFDSDTSDLIAGFEIDVDIIVDSQDGALVIPVEALNYNENYEPYVFIVNDGITERADIETGIQSEAIIEVVNGVSAGDQVVLSPGADIEDGIEVELEN</sequence>
<evidence type="ECO:0000313" key="8">
    <source>
        <dbReference type="EMBL" id="SEL66357.1"/>
    </source>
</evidence>
<evidence type="ECO:0000313" key="7">
    <source>
        <dbReference type="EMBL" id="GEK88366.1"/>
    </source>
</evidence>
<reference evidence="7 10" key="2">
    <citation type="submission" date="2019-07" db="EMBL/GenBank/DDBJ databases">
        <title>Whole genome shotgun sequence of Alkalibacterium putridalgicola NBRC 103243.</title>
        <authorList>
            <person name="Hosoyama A."/>
            <person name="Uohara A."/>
            <person name="Ohji S."/>
            <person name="Ichikawa N."/>
        </authorList>
    </citation>
    <scope>NUCLEOTIDE SEQUENCE [LARGE SCALE GENOMIC DNA]</scope>
    <source>
        <strain evidence="7 10">NBRC 103243</strain>
    </source>
</reference>
<dbReference type="AlphaFoldDB" id="A0A1H7S4B9"/>
<dbReference type="InterPro" id="IPR058639">
    <property type="entry name" value="BSH_YknX-like"/>
</dbReference>
<dbReference type="Gene3D" id="2.40.30.170">
    <property type="match status" value="1"/>
</dbReference>
<evidence type="ECO:0000259" key="5">
    <source>
        <dbReference type="Pfam" id="PF25989"/>
    </source>
</evidence>
<dbReference type="Pfam" id="PF25990">
    <property type="entry name" value="Beta-barrel_YknX"/>
    <property type="match status" value="1"/>
</dbReference>
<keyword evidence="3" id="KW-0812">Transmembrane</keyword>
<keyword evidence="10" id="KW-1185">Reference proteome</keyword>
<accession>A0A1H7S4B9</accession>
<dbReference type="SUPFAM" id="SSF51230">
    <property type="entry name" value="Single hybrid motif"/>
    <property type="match status" value="1"/>
</dbReference>